<reference evidence="1" key="1">
    <citation type="submission" date="2012-11" db="EMBL/GenBank/DDBJ databases">
        <authorList>
            <person name="Lucero-Rivera Y.E."/>
            <person name="Tovar-Ramirez D."/>
        </authorList>
    </citation>
    <scope>NUCLEOTIDE SEQUENCE</scope>
    <source>
        <tissue evidence="1">Salivary gland</tissue>
    </source>
</reference>
<name>L7M9J1_RHIPC</name>
<protein>
    <submittedName>
        <fullName evidence="1">Putative tick transposon</fullName>
    </submittedName>
</protein>
<sequence>ATGKNVPHGRLCANWKSFRQRFDLYLTATGQKNKSDEQKVAMLLMIAGPAVIDVYNTLDFGEAALGADLSQVLSVVLEELYKYFAPRKNEMYSRYLLRCRKQVKDEPFDSFLTDLKTRAKVCNFEGQRDKMIRDHVIFGIHNEDVRVKLLELEDPTLEKVAKVCAVHGSSAKQLKVFRQEASNLSQDADPLHTVKATKQRSVTKIPIAQTKVYWYCGTVHLFKKSLCPAWGKECTICGQRNHFAKQCKTRGSVRALYQSDSSSEDILAVQRKKKDGIFVTPETRDS</sequence>
<dbReference type="PANTHER" id="PTHR33198:SF20">
    <property type="entry name" value="RETROTRANSPOSON GAG DOMAIN-CONTAINING PROTEIN"/>
    <property type="match status" value="1"/>
</dbReference>
<reference evidence="1" key="2">
    <citation type="journal article" date="2015" name="J. Proteomics">
        <title>Sexual differences in the sialomes of the zebra tick, Rhipicephalus pulchellus.</title>
        <authorList>
            <person name="Tan A.W."/>
            <person name="Francischetti I.M."/>
            <person name="Slovak M."/>
            <person name="Kini R.M."/>
            <person name="Ribeiro J.M."/>
        </authorList>
    </citation>
    <scope>NUCLEOTIDE SEQUENCE</scope>
    <source>
        <tissue evidence="1">Salivary gland</tissue>
    </source>
</reference>
<organism evidence="1">
    <name type="scientific">Rhipicephalus pulchellus</name>
    <name type="common">Yellow backed tick</name>
    <name type="synonym">Dermacentor pulchellus</name>
    <dbReference type="NCBI Taxonomy" id="72859"/>
    <lineage>
        <taxon>Eukaryota</taxon>
        <taxon>Metazoa</taxon>
        <taxon>Ecdysozoa</taxon>
        <taxon>Arthropoda</taxon>
        <taxon>Chelicerata</taxon>
        <taxon>Arachnida</taxon>
        <taxon>Acari</taxon>
        <taxon>Parasitiformes</taxon>
        <taxon>Ixodida</taxon>
        <taxon>Ixodoidea</taxon>
        <taxon>Ixodidae</taxon>
        <taxon>Rhipicephalinae</taxon>
        <taxon>Rhipicephalus</taxon>
        <taxon>Rhipicephalus</taxon>
    </lineage>
</organism>
<dbReference type="AlphaFoldDB" id="L7M9J1"/>
<feature type="non-terminal residue" evidence="1">
    <location>
        <position position="286"/>
    </location>
</feature>
<accession>L7M9J1</accession>
<dbReference type="PANTHER" id="PTHR33198">
    <property type="entry name" value="ANK_REP_REGION DOMAIN-CONTAINING PROTEIN-RELATED"/>
    <property type="match status" value="1"/>
</dbReference>
<evidence type="ECO:0000313" key="1">
    <source>
        <dbReference type="EMBL" id="JAA60976.1"/>
    </source>
</evidence>
<dbReference type="EMBL" id="GACK01004058">
    <property type="protein sequence ID" value="JAA60976.1"/>
    <property type="molecule type" value="mRNA"/>
</dbReference>
<proteinExistence type="evidence at transcript level"/>
<feature type="non-terminal residue" evidence="1">
    <location>
        <position position="1"/>
    </location>
</feature>